<dbReference type="Proteomes" id="UP001595616">
    <property type="component" value="Unassembled WGS sequence"/>
</dbReference>
<reference evidence="3" key="1">
    <citation type="journal article" date="2019" name="Int. J. Syst. Evol. Microbiol.">
        <title>The Global Catalogue of Microorganisms (GCM) 10K type strain sequencing project: providing services to taxonomists for standard genome sequencing and annotation.</title>
        <authorList>
            <consortium name="The Broad Institute Genomics Platform"/>
            <consortium name="The Broad Institute Genome Sequencing Center for Infectious Disease"/>
            <person name="Wu L."/>
            <person name="Ma J."/>
        </authorList>
    </citation>
    <scope>NUCLEOTIDE SEQUENCE [LARGE SCALE GENOMIC DNA]</scope>
    <source>
        <strain evidence="3">CECT 7956</strain>
    </source>
</reference>
<name>A0ABV7YUK4_9BACT</name>
<accession>A0ABV7YUK4</accession>
<organism evidence="2 3">
    <name type="scientific">Lacihabitans lacunae</name>
    <dbReference type="NCBI Taxonomy" id="1028214"/>
    <lineage>
        <taxon>Bacteria</taxon>
        <taxon>Pseudomonadati</taxon>
        <taxon>Bacteroidota</taxon>
        <taxon>Cytophagia</taxon>
        <taxon>Cytophagales</taxon>
        <taxon>Leadbetterellaceae</taxon>
        <taxon>Lacihabitans</taxon>
    </lineage>
</organism>
<dbReference type="EMBL" id="JBHRYQ010000001">
    <property type="protein sequence ID" value="MFC3809578.1"/>
    <property type="molecule type" value="Genomic_DNA"/>
</dbReference>
<feature type="chain" id="PRO_5045297871" description="Outer membrane protein beta-barrel domain-containing protein" evidence="1">
    <location>
        <begin position="21"/>
        <end position="238"/>
    </location>
</feature>
<protein>
    <recommendedName>
        <fullName evidence="4">Outer membrane protein beta-barrel domain-containing protein</fullName>
    </recommendedName>
</protein>
<gene>
    <name evidence="2" type="ORF">ACFOOI_02845</name>
</gene>
<proteinExistence type="predicted"/>
<keyword evidence="3" id="KW-1185">Reference proteome</keyword>
<evidence type="ECO:0000313" key="2">
    <source>
        <dbReference type="EMBL" id="MFC3809578.1"/>
    </source>
</evidence>
<sequence>MRKGLVISAFSFIISISGFAQSKPEIFLDKGFYGLQVLVNNPIGSFRKEFKSDYVNTNDLGASVHYFFNPKFKSTTLSRVFLGGELGFTTKKQTEFSKFPTQGTFYMKHNQTWLNAVLRFRPTYTDKTFTPFFDAFAGPKFYTSRMLELYDQNQVDTIESYPTRSLSYGLTAGCGYKLEGRGKKARYLEFSVTYAQSNPLKLVNTNINGITDQYTSFAAQRAYQPQSLMFKLGFSNFM</sequence>
<evidence type="ECO:0000313" key="3">
    <source>
        <dbReference type="Proteomes" id="UP001595616"/>
    </source>
</evidence>
<dbReference type="RefSeq" id="WP_379834815.1">
    <property type="nucleotide sequence ID" value="NZ_JBHRYQ010000001.1"/>
</dbReference>
<comment type="caution">
    <text evidence="2">The sequence shown here is derived from an EMBL/GenBank/DDBJ whole genome shotgun (WGS) entry which is preliminary data.</text>
</comment>
<evidence type="ECO:0008006" key="4">
    <source>
        <dbReference type="Google" id="ProtNLM"/>
    </source>
</evidence>
<feature type="signal peptide" evidence="1">
    <location>
        <begin position="1"/>
        <end position="20"/>
    </location>
</feature>
<keyword evidence="1" id="KW-0732">Signal</keyword>
<evidence type="ECO:0000256" key="1">
    <source>
        <dbReference type="SAM" id="SignalP"/>
    </source>
</evidence>